<evidence type="ECO:0000313" key="1">
    <source>
        <dbReference type="EMBL" id="KAL0008135.1"/>
    </source>
</evidence>
<organism evidence="1 2">
    <name type="scientific">Lithocarpus litseifolius</name>
    <dbReference type="NCBI Taxonomy" id="425828"/>
    <lineage>
        <taxon>Eukaryota</taxon>
        <taxon>Viridiplantae</taxon>
        <taxon>Streptophyta</taxon>
        <taxon>Embryophyta</taxon>
        <taxon>Tracheophyta</taxon>
        <taxon>Spermatophyta</taxon>
        <taxon>Magnoliopsida</taxon>
        <taxon>eudicotyledons</taxon>
        <taxon>Gunneridae</taxon>
        <taxon>Pentapetalae</taxon>
        <taxon>rosids</taxon>
        <taxon>fabids</taxon>
        <taxon>Fagales</taxon>
        <taxon>Fagaceae</taxon>
        <taxon>Lithocarpus</taxon>
    </lineage>
</organism>
<dbReference type="AlphaFoldDB" id="A0AAW2DFS4"/>
<proteinExistence type="predicted"/>
<comment type="caution">
    <text evidence="1">The sequence shown here is derived from an EMBL/GenBank/DDBJ whole genome shotgun (WGS) entry which is preliminary data.</text>
</comment>
<accession>A0AAW2DFS4</accession>
<name>A0AAW2DFS4_9ROSI</name>
<gene>
    <name evidence="1" type="ORF">SO802_009637</name>
</gene>
<evidence type="ECO:0000313" key="2">
    <source>
        <dbReference type="Proteomes" id="UP001459277"/>
    </source>
</evidence>
<keyword evidence="2" id="KW-1185">Reference proteome</keyword>
<dbReference type="Proteomes" id="UP001459277">
    <property type="component" value="Unassembled WGS sequence"/>
</dbReference>
<reference evidence="1 2" key="1">
    <citation type="submission" date="2024-01" db="EMBL/GenBank/DDBJ databases">
        <title>A telomere-to-telomere, gap-free genome of sweet tea (Lithocarpus litseifolius).</title>
        <authorList>
            <person name="Zhou J."/>
        </authorList>
    </citation>
    <scope>NUCLEOTIDE SEQUENCE [LARGE SCALE GENOMIC DNA]</scope>
    <source>
        <strain evidence="1">Zhou-2022a</strain>
        <tissue evidence="1">Leaf</tissue>
    </source>
</reference>
<sequence length="157" mass="17835">MVERVEHLLDIDRGAWDINKVKEVHHGETVATPHESLTSAGTAFELRNDSPKPSFKEKLVEEIPGAFAQAFNLAERMEVEEEVEAAQEEEEEAIEPNFKPASVVVSSVAIWVRLNGLPIEYYDREVLMFFRQAIRNVLRIDTYTASEARGRYASLCI</sequence>
<dbReference type="EMBL" id="JAZDWU010000003">
    <property type="protein sequence ID" value="KAL0008135.1"/>
    <property type="molecule type" value="Genomic_DNA"/>
</dbReference>
<protein>
    <recommendedName>
        <fullName evidence="3">DUF4283 domain-containing protein</fullName>
    </recommendedName>
</protein>
<evidence type="ECO:0008006" key="3">
    <source>
        <dbReference type="Google" id="ProtNLM"/>
    </source>
</evidence>